<dbReference type="AlphaFoldDB" id="A0AAV7QIW1"/>
<evidence type="ECO:0000313" key="1">
    <source>
        <dbReference type="EMBL" id="KAJ1139417.1"/>
    </source>
</evidence>
<organism evidence="1 2">
    <name type="scientific">Pleurodeles waltl</name>
    <name type="common">Iberian ribbed newt</name>
    <dbReference type="NCBI Taxonomy" id="8319"/>
    <lineage>
        <taxon>Eukaryota</taxon>
        <taxon>Metazoa</taxon>
        <taxon>Chordata</taxon>
        <taxon>Craniata</taxon>
        <taxon>Vertebrata</taxon>
        <taxon>Euteleostomi</taxon>
        <taxon>Amphibia</taxon>
        <taxon>Batrachia</taxon>
        <taxon>Caudata</taxon>
        <taxon>Salamandroidea</taxon>
        <taxon>Salamandridae</taxon>
        <taxon>Pleurodelinae</taxon>
        <taxon>Pleurodeles</taxon>
    </lineage>
</organism>
<comment type="caution">
    <text evidence="1">The sequence shown here is derived from an EMBL/GenBank/DDBJ whole genome shotgun (WGS) entry which is preliminary data.</text>
</comment>
<sequence length="132" mass="14158">MEAGQRLLPRGFCPARAAGIASHVPPAASGPVRAAKEACLLCLGHGCLSGTGPQRSVGLSPHGVVLEAGLSAWLHKSCSFFCWLLLGQQDAYYECPIDLYIDDRSMSRVSGGAGYWETPVPKSFWDRVIKII</sequence>
<proteinExistence type="predicted"/>
<evidence type="ECO:0000313" key="2">
    <source>
        <dbReference type="Proteomes" id="UP001066276"/>
    </source>
</evidence>
<dbReference type="Proteomes" id="UP001066276">
    <property type="component" value="Chromosome 6"/>
</dbReference>
<protein>
    <submittedName>
        <fullName evidence="1">Uncharacterized protein</fullName>
    </submittedName>
</protein>
<reference evidence="1" key="1">
    <citation type="journal article" date="2022" name="bioRxiv">
        <title>Sequencing and chromosome-scale assembly of the giantPleurodeles waltlgenome.</title>
        <authorList>
            <person name="Brown T."/>
            <person name="Elewa A."/>
            <person name="Iarovenko S."/>
            <person name="Subramanian E."/>
            <person name="Araus A.J."/>
            <person name="Petzold A."/>
            <person name="Susuki M."/>
            <person name="Suzuki K.-i.T."/>
            <person name="Hayashi T."/>
            <person name="Toyoda A."/>
            <person name="Oliveira C."/>
            <person name="Osipova E."/>
            <person name="Leigh N.D."/>
            <person name="Simon A."/>
            <person name="Yun M.H."/>
        </authorList>
    </citation>
    <scope>NUCLEOTIDE SEQUENCE</scope>
    <source>
        <strain evidence="1">20211129_DDA</strain>
        <tissue evidence="1">Liver</tissue>
    </source>
</reference>
<gene>
    <name evidence="1" type="ORF">NDU88_005790</name>
</gene>
<name>A0AAV7QIW1_PLEWA</name>
<dbReference type="EMBL" id="JANPWB010000010">
    <property type="protein sequence ID" value="KAJ1139417.1"/>
    <property type="molecule type" value="Genomic_DNA"/>
</dbReference>
<keyword evidence="2" id="KW-1185">Reference proteome</keyword>
<accession>A0AAV7QIW1</accession>